<keyword evidence="4" id="KW-1185">Reference proteome</keyword>
<dbReference type="AlphaFoldDB" id="A0A3G9G951"/>
<dbReference type="EMBL" id="AP018823">
    <property type="protein sequence ID" value="BBF84478.1"/>
    <property type="molecule type" value="Genomic_DNA"/>
</dbReference>
<dbReference type="InterPro" id="IPR037523">
    <property type="entry name" value="VOC_core"/>
</dbReference>
<gene>
    <name evidence="3" type="ORF">DLM_0832</name>
</gene>
<dbReference type="GO" id="GO:0016829">
    <property type="term" value="F:lyase activity"/>
    <property type="evidence" value="ECO:0007669"/>
    <property type="project" value="UniProtKB-KW"/>
</dbReference>
<sequence>MQYHSGRLLDHVHLQVRDLAASKRFYRAVLQVLGRELTAEGPDYFWADELFVSTTTGQHSHVHLAFQTGDPDLPRRFQQAGLAAGGQAAGQDDSGPRLKSATLLRDPDGNYIEAVFHSGQHTASACLMDSPAPFSVCE</sequence>
<reference evidence="4" key="3">
    <citation type="journal article" date="2017" name="Plant Physiol. Biochem.">
        <title>Differential oxidative and antioxidative response of duckweed Lemna minor toward plant growth promoting/inhibiting bacteria.</title>
        <authorList>
            <person name="Ishizawa H."/>
            <person name="Kuroda M."/>
            <person name="Morikawa M."/>
            <person name="Ike M."/>
        </authorList>
    </citation>
    <scope>NUCLEOTIDE SEQUENCE [LARGE SCALE GENOMIC DNA]</scope>
    <source>
        <strain evidence="4">H3</strain>
    </source>
</reference>
<feature type="region of interest" description="Disordered" evidence="1">
    <location>
        <begin position="81"/>
        <end position="101"/>
    </location>
</feature>
<organism evidence="3 4">
    <name type="scientific">Aquitalea magnusonii</name>
    <dbReference type="NCBI Taxonomy" id="332411"/>
    <lineage>
        <taxon>Bacteria</taxon>
        <taxon>Pseudomonadati</taxon>
        <taxon>Pseudomonadota</taxon>
        <taxon>Betaproteobacteria</taxon>
        <taxon>Neisseriales</taxon>
        <taxon>Chromobacteriaceae</taxon>
        <taxon>Aquitalea</taxon>
    </lineage>
</organism>
<proteinExistence type="predicted"/>
<evidence type="ECO:0000256" key="1">
    <source>
        <dbReference type="SAM" id="MobiDB-lite"/>
    </source>
</evidence>
<dbReference type="SUPFAM" id="SSF54593">
    <property type="entry name" value="Glyoxalase/Bleomycin resistance protein/Dihydroxybiphenyl dioxygenase"/>
    <property type="match status" value="1"/>
</dbReference>
<accession>A0A3G9G951</accession>
<dbReference type="KEGG" id="amah:DLM_0832"/>
<dbReference type="InterPro" id="IPR041581">
    <property type="entry name" value="Glyoxalase_6"/>
</dbReference>
<name>A0A3G9G951_9NEIS</name>
<dbReference type="Proteomes" id="UP000198290">
    <property type="component" value="Chromosome"/>
</dbReference>
<evidence type="ECO:0000313" key="3">
    <source>
        <dbReference type="EMBL" id="BBF84478.1"/>
    </source>
</evidence>
<dbReference type="InterPro" id="IPR029068">
    <property type="entry name" value="Glyas_Bleomycin-R_OHBP_Dase"/>
</dbReference>
<protein>
    <submittedName>
        <fullName evidence="3">Lactoylglutathione lyase and related lyases</fullName>
    </submittedName>
</protein>
<dbReference type="OrthoDB" id="9800438at2"/>
<dbReference type="Pfam" id="PF18029">
    <property type="entry name" value="Glyoxalase_6"/>
    <property type="match status" value="1"/>
</dbReference>
<dbReference type="RefSeq" id="WP_089083120.1">
    <property type="nucleotide sequence ID" value="NZ_AP018823.1"/>
</dbReference>
<dbReference type="PANTHER" id="PTHR35006">
    <property type="entry name" value="GLYOXALASE FAMILY PROTEIN (AFU_ORTHOLOGUE AFUA_5G14830)"/>
    <property type="match status" value="1"/>
</dbReference>
<dbReference type="Gene3D" id="3.10.180.10">
    <property type="entry name" value="2,3-Dihydroxybiphenyl 1,2-Dioxygenase, domain 1"/>
    <property type="match status" value="1"/>
</dbReference>
<dbReference type="PANTHER" id="PTHR35006:SF2">
    <property type="entry name" value="GLYOXALASE FAMILY PROTEIN (AFU_ORTHOLOGUE AFUA_5G14830)"/>
    <property type="match status" value="1"/>
</dbReference>
<keyword evidence="3" id="KW-0456">Lyase</keyword>
<feature type="domain" description="VOC" evidence="2">
    <location>
        <begin position="8"/>
        <end position="117"/>
    </location>
</feature>
<reference evidence="4" key="1">
    <citation type="journal article" date="2017" name="Biotechnol. Biofuels">
        <title>Evaluation of environmental bacterial communities as a factor affecting the growth of duckweed Lemna minor.</title>
        <authorList>
            <person name="Ishizawa H."/>
            <person name="Kuroda M."/>
            <person name="Morikawa M."/>
            <person name="Ike M."/>
        </authorList>
    </citation>
    <scope>NUCLEOTIDE SEQUENCE [LARGE SCALE GENOMIC DNA]</scope>
    <source>
        <strain evidence="4">H3</strain>
    </source>
</reference>
<evidence type="ECO:0000259" key="2">
    <source>
        <dbReference type="PROSITE" id="PS51819"/>
    </source>
</evidence>
<reference evidence="3 4" key="2">
    <citation type="journal article" date="2017" name="Genome Announc.">
        <title>Draft genome sequence of Aquitalea magnusonii strain H3, a plant growth-promoting bacterium of duckweed Lemna minor.</title>
        <authorList>
            <person name="Ishizawa H."/>
            <person name="Kuroda M."/>
            <person name="Ike M."/>
        </authorList>
    </citation>
    <scope>NUCLEOTIDE SEQUENCE [LARGE SCALE GENOMIC DNA]</scope>
    <source>
        <strain evidence="3 4">H3</strain>
    </source>
</reference>
<dbReference type="PROSITE" id="PS51819">
    <property type="entry name" value="VOC"/>
    <property type="match status" value="1"/>
</dbReference>
<evidence type="ECO:0000313" key="4">
    <source>
        <dbReference type="Proteomes" id="UP000198290"/>
    </source>
</evidence>